<keyword evidence="1" id="KW-0472">Membrane</keyword>
<dbReference type="AlphaFoldDB" id="A0A0F9M878"/>
<evidence type="ECO:0000256" key="1">
    <source>
        <dbReference type="SAM" id="Phobius"/>
    </source>
</evidence>
<keyword evidence="1" id="KW-1133">Transmembrane helix</keyword>
<reference evidence="2" key="1">
    <citation type="journal article" date="2015" name="Nature">
        <title>Complex archaea that bridge the gap between prokaryotes and eukaryotes.</title>
        <authorList>
            <person name="Spang A."/>
            <person name="Saw J.H."/>
            <person name="Jorgensen S.L."/>
            <person name="Zaremba-Niedzwiedzka K."/>
            <person name="Martijn J."/>
            <person name="Lind A.E."/>
            <person name="van Eijk R."/>
            <person name="Schleper C."/>
            <person name="Guy L."/>
            <person name="Ettema T.J."/>
        </authorList>
    </citation>
    <scope>NUCLEOTIDE SEQUENCE</scope>
</reference>
<feature type="transmembrane region" description="Helical" evidence="1">
    <location>
        <begin position="199"/>
        <end position="220"/>
    </location>
</feature>
<evidence type="ECO:0000313" key="2">
    <source>
        <dbReference type="EMBL" id="KKN01924.1"/>
    </source>
</evidence>
<evidence type="ECO:0008006" key="3">
    <source>
        <dbReference type="Google" id="ProtNLM"/>
    </source>
</evidence>
<organism evidence="2">
    <name type="scientific">marine sediment metagenome</name>
    <dbReference type="NCBI Taxonomy" id="412755"/>
    <lineage>
        <taxon>unclassified sequences</taxon>
        <taxon>metagenomes</taxon>
        <taxon>ecological metagenomes</taxon>
    </lineage>
</organism>
<feature type="transmembrane region" description="Helical" evidence="1">
    <location>
        <begin position="125"/>
        <end position="150"/>
    </location>
</feature>
<keyword evidence="1" id="KW-0812">Transmembrane</keyword>
<accession>A0A0F9M878</accession>
<sequence>MKKINSFLNKLYDRIPGCIFGLLTFIIGFLGDIIALVLSPDYVMWKKSVSILGNIEENPGGVFLRMGLIISNILAILFFIYLGRALKDENINENVRKIAVVSGIFTSVSAMLTGIFSGINEFISFLHGLFALFSWIGGITVCLLFGILMLKNLKFSKSIANFSLLIAGIFVFYLIPFFITNFCNLFPKSSAVFSFGRSIYQIMPVMEWIMIFSALVWYLINSIYLLKNRM</sequence>
<dbReference type="EMBL" id="LAZR01005205">
    <property type="protein sequence ID" value="KKN01924.1"/>
    <property type="molecule type" value="Genomic_DNA"/>
</dbReference>
<feature type="transmembrane region" description="Helical" evidence="1">
    <location>
        <begin position="62"/>
        <end position="86"/>
    </location>
</feature>
<gene>
    <name evidence="2" type="ORF">LCGC14_1122920</name>
</gene>
<proteinExistence type="predicted"/>
<comment type="caution">
    <text evidence="2">The sequence shown here is derived from an EMBL/GenBank/DDBJ whole genome shotgun (WGS) entry which is preliminary data.</text>
</comment>
<feature type="transmembrane region" description="Helical" evidence="1">
    <location>
        <begin position="162"/>
        <end position="179"/>
    </location>
</feature>
<name>A0A0F9M878_9ZZZZ</name>
<protein>
    <recommendedName>
        <fullName evidence="3">DUF998 domain-containing protein</fullName>
    </recommendedName>
</protein>
<feature type="transmembrane region" description="Helical" evidence="1">
    <location>
        <begin position="98"/>
        <end position="119"/>
    </location>
</feature>
<feature type="transmembrane region" description="Helical" evidence="1">
    <location>
        <begin position="20"/>
        <end position="42"/>
    </location>
</feature>